<keyword evidence="1" id="KW-0732">Signal</keyword>
<feature type="signal peptide" evidence="1">
    <location>
        <begin position="1"/>
        <end position="25"/>
    </location>
</feature>
<evidence type="ECO:0000313" key="2">
    <source>
        <dbReference type="EMBL" id="CAH1973554.1"/>
    </source>
</evidence>
<evidence type="ECO:0000313" key="3">
    <source>
        <dbReference type="Proteomes" id="UP001152888"/>
    </source>
</evidence>
<gene>
    <name evidence="2" type="ORF">ACAOBT_LOCUS10618</name>
</gene>
<accession>A0A9P0PA15</accession>
<dbReference type="OrthoDB" id="8032897at2759"/>
<comment type="caution">
    <text evidence="2">The sequence shown here is derived from an EMBL/GenBank/DDBJ whole genome shotgun (WGS) entry which is preliminary data.</text>
</comment>
<organism evidence="2 3">
    <name type="scientific">Acanthoscelides obtectus</name>
    <name type="common">Bean weevil</name>
    <name type="synonym">Bruchus obtectus</name>
    <dbReference type="NCBI Taxonomy" id="200917"/>
    <lineage>
        <taxon>Eukaryota</taxon>
        <taxon>Metazoa</taxon>
        <taxon>Ecdysozoa</taxon>
        <taxon>Arthropoda</taxon>
        <taxon>Hexapoda</taxon>
        <taxon>Insecta</taxon>
        <taxon>Pterygota</taxon>
        <taxon>Neoptera</taxon>
        <taxon>Endopterygota</taxon>
        <taxon>Coleoptera</taxon>
        <taxon>Polyphaga</taxon>
        <taxon>Cucujiformia</taxon>
        <taxon>Chrysomeloidea</taxon>
        <taxon>Chrysomelidae</taxon>
        <taxon>Bruchinae</taxon>
        <taxon>Bruchini</taxon>
        <taxon>Acanthoscelides</taxon>
    </lineage>
</organism>
<proteinExistence type="predicted"/>
<feature type="chain" id="PRO_5040106111" evidence="1">
    <location>
        <begin position="26"/>
        <end position="105"/>
    </location>
</feature>
<keyword evidence="3" id="KW-1185">Reference proteome</keyword>
<dbReference type="AlphaFoldDB" id="A0A9P0PA15"/>
<evidence type="ECO:0000256" key="1">
    <source>
        <dbReference type="SAM" id="SignalP"/>
    </source>
</evidence>
<dbReference type="Proteomes" id="UP001152888">
    <property type="component" value="Unassembled WGS sequence"/>
</dbReference>
<reference evidence="2" key="1">
    <citation type="submission" date="2022-03" db="EMBL/GenBank/DDBJ databases">
        <authorList>
            <person name="Sayadi A."/>
        </authorList>
    </citation>
    <scope>NUCLEOTIDE SEQUENCE</scope>
</reference>
<dbReference type="EMBL" id="CAKOFQ010006811">
    <property type="protein sequence ID" value="CAH1973554.1"/>
    <property type="molecule type" value="Genomic_DNA"/>
</dbReference>
<sequence>MQDYVRSIAKTFICFMVIFLITASARPPHLDDNQVDQDNFPLMESPQLKPWQMALLAQRLAELNQVENGIGPMGPESFQRALRSETERKRRYRACYFNPVSCFKK</sequence>
<name>A0A9P0PA15_ACAOB</name>
<protein>
    <submittedName>
        <fullName evidence="2">Uncharacterized protein</fullName>
    </submittedName>
</protein>